<accession>A0A3S9XEU9</accession>
<reference evidence="14" key="1">
    <citation type="submission" date="2018-06" db="EMBL/GenBank/DDBJ databases">
        <title>Complete genome of Pseudomonas insecticola strain QZS01.</title>
        <authorList>
            <person name="Wang J."/>
            <person name="Su Q."/>
        </authorList>
    </citation>
    <scope>NUCLEOTIDE SEQUENCE [LARGE SCALE GENOMIC DNA]</scope>
    <source>
        <strain evidence="14">QZS01</strain>
    </source>
</reference>
<dbReference type="HAMAP" id="MF_00033">
    <property type="entry name" value="MurG"/>
    <property type="match status" value="1"/>
</dbReference>
<keyword evidence="2 10" id="KW-0132">Cell division</keyword>
<dbReference type="GO" id="GO:0009252">
    <property type="term" value="P:peptidoglycan biosynthetic process"/>
    <property type="evidence" value="ECO:0007669"/>
    <property type="project" value="UniProtKB-UniRule"/>
</dbReference>
<dbReference type="GO" id="GO:0071555">
    <property type="term" value="P:cell wall organization"/>
    <property type="evidence" value="ECO:0007669"/>
    <property type="project" value="UniProtKB-KW"/>
</dbReference>
<dbReference type="GO" id="GO:0051991">
    <property type="term" value="F:UDP-N-acetyl-D-glucosamine:N-acetylmuramoyl-L-alanyl-D-glutamyl-meso-2,6-diaminopimelyl-D-alanyl-D-alanine-diphosphoundecaprenol 4-beta-N-acetylglucosaminlytransferase activity"/>
    <property type="evidence" value="ECO:0007669"/>
    <property type="project" value="RHEA"/>
</dbReference>
<keyword evidence="4 10" id="KW-0808">Transferase</keyword>
<dbReference type="GO" id="GO:0008360">
    <property type="term" value="P:regulation of cell shape"/>
    <property type="evidence" value="ECO:0007669"/>
    <property type="project" value="UniProtKB-KW"/>
</dbReference>
<evidence type="ECO:0000256" key="7">
    <source>
        <dbReference type="ARBA" id="ARBA00023136"/>
    </source>
</evidence>
<comment type="similarity">
    <text evidence="10">Belongs to the glycosyltransferase 28 family. MurG subfamily.</text>
</comment>
<dbReference type="GO" id="GO:0051301">
    <property type="term" value="P:cell division"/>
    <property type="evidence" value="ECO:0007669"/>
    <property type="project" value="UniProtKB-KW"/>
</dbReference>
<feature type="binding site" evidence="10">
    <location>
        <position position="189"/>
    </location>
    <ligand>
        <name>UDP-N-acetyl-alpha-D-glucosamine</name>
        <dbReference type="ChEBI" id="CHEBI:57705"/>
    </ligand>
</feature>
<sequence>MDAKNVLIMAAGTGGHVFPALACAKEFQDRGYAVHWLGTPKGMENELVSQAGFPLHSINVTGIRGKNIKTLLKAPFLLLGALMQARKLLKELNPVCVVGFGGFVTGPGGLAAKLAGIPLIIHEQNAKVGTANRYLSNIATKVCQAFPNAFDAKVHPVTTGNPVRKELFTAFERTAIDGRKVHLLIIGGSLGAEALNKLLPDALALLDAAERPEVFHQSGKNHADITVERYQKVAVSAKVEPFVSDMLQAYQWADLVVCRAGALTVSELAATGSAAILIPLPTAIDDHQSFNADYLACHEAAIKLVQAELTPQVMANHLRNLFKDSKKLVDMGNIAKKLAQPNATTTVVNICLEATNG</sequence>
<dbReference type="GO" id="GO:0005975">
    <property type="term" value="P:carbohydrate metabolic process"/>
    <property type="evidence" value="ECO:0007669"/>
    <property type="project" value="InterPro"/>
</dbReference>
<feature type="binding site" evidence="10">
    <location>
        <position position="125"/>
    </location>
    <ligand>
        <name>UDP-N-acetyl-alpha-D-glucosamine</name>
        <dbReference type="ChEBI" id="CHEBI:57705"/>
    </ligand>
</feature>
<dbReference type="EC" id="2.4.1.227" evidence="10"/>
<dbReference type="GO" id="GO:0050511">
    <property type="term" value="F:undecaprenyldiphospho-muramoylpentapeptide beta-N-acetylglucosaminyltransferase activity"/>
    <property type="evidence" value="ECO:0007669"/>
    <property type="project" value="UniProtKB-UniRule"/>
</dbReference>
<evidence type="ECO:0000256" key="1">
    <source>
        <dbReference type="ARBA" id="ARBA00022475"/>
    </source>
</evidence>
<gene>
    <name evidence="10 13" type="primary">murG</name>
    <name evidence="13" type="ORF">DM558_09365</name>
</gene>
<dbReference type="Pfam" id="PF04101">
    <property type="entry name" value="Glyco_tran_28_C"/>
    <property type="match status" value="1"/>
</dbReference>
<dbReference type="UniPathway" id="UPA00219"/>
<evidence type="ECO:0000259" key="12">
    <source>
        <dbReference type="Pfam" id="PF04101"/>
    </source>
</evidence>
<dbReference type="Proteomes" id="UP000273143">
    <property type="component" value="Chromosome"/>
</dbReference>
<evidence type="ECO:0000256" key="3">
    <source>
        <dbReference type="ARBA" id="ARBA00022676"/>
    </source>
</evidence>
<feature type="domain" description="Glycosyltransferase family 28 N-terminal" evidence="11">
    <location>
        <begin position="6"/>
        <end position="143"/>
    </location>
</feature>
<dbReference type="SUPFAM" id="SSF53756">
    <property type="entry name" value="UDP-Glycosyltransferase/glycogen phosphorylase"/>
    <property type="match status" value="1"/>
</dbReference>
<keyword evidence="5 10" id="KW-0133">Cell shape</keyword>
<feature type="binding site" evidence="10">
    <location>
        <begin position="13"/>
        <end position="15"/>
    </location>
    <ligand>
        <name>UDP-N-acetyl-alpha-D-glucosamine</name>
        <dbReference type="ChEBI" id="CHEBI:57705"/>
    </ligand>
</feature>
<dbReference type="InterPro" id="IPR004276">
    <property type="entry name" value="GlycoTrans_28_N"/>
</dbReference>
<organism evidence="13 14">
    <name type="scientific">Entomomonas moraniae</name>
    <dbReference type="NCBI Taxonomy" id="2213226"/>
    <lineage>
        <taxon>Bacteria</taxon>
        <taxon>Pseudomonadati</taxon>
        <taxon>Pseudomonadota</taxon>
        <taxon>Gammaproteobacteria</taxon>
        <taxon>Pseudomonadales</taxon>
        <taxon>Pseudomonadaceae</taxon>
        <taxon>Entomomonas</taxon>
    </lineage>
</organism>
<evidence type="ECO:0000256" key="6">
    <source>
        <dbReference type="ARBA" id="ARBA00022984"/>
    </source>
</evidence>
<feature type="binding site" evidence="10">
    <location>
        <position position="288"/>
    </location>
    <ligand>
        <name>UDP-N-acetyl-alpha-D-glucosamine</name>
        <dbReference type="ChEBI" id="CHEBI:57705"/>
    </ligand>
</feature>
<keyword evidence="1 10" id="KW-1003">Cell membrane</keyword>
<dbReference type="RefSeq" id="WP_127163697.1">
    <property type="nucleotide sequence ID" value="NZ_CP029822.1"/>
</dbReference>
<evidence type="ECO:0000256" key="2">
    <source>
        <dbReference type="ARBA" id="ARBA00022618"/>
    </source>
</evidence>
<feature type="binding site" evidence="10">
    <location>
        <begin position="262"/>
        <end position="267"/>
    </location>
    <ligand>
        <name>UDP-N-acetyl-alpha-D-glucosamine</name>
        <dbReference type="ChEBI" id="CHEBI:57705"/>
    </ligand>
</feature>
<keyword evidence="8 10" id="KW-0131">Cell cycle</keyword>
<evidence type="ECO:0000313" key="14">
    <source>
        <dbReference type="Proteomes" id="UP000273143"/>
    </source>
</evidence>
<feature type="domain" description="Glycosyl transferase family 28 C-terminal" evidence="12">
    <location>
        <begin position="183"/>
        <end position="339"/>
    </location>
</feature>
<evidence type="ECO:0000313" key="13">
    <source>
        <dbReference type="EMBL" id="AZS50975.1"/>
    </source>
</evidence>
<dbReference type="Pfam" id="PF03033">
    <property type="entry name" value="Glyco_transf_28"/>
    <property type="match status" value="1"/>
</dbReference>
<proteinExistence type="inferred from homology"/>
<dbReference type="NCBIfam" id="TIGR01133">
    <property type="entry name" value="murG"/>
    <property type="match status" value="1"/>
</dbReference>
<comment type="pathway">
    <text evidence="10">Cell wall biogenesis; peptidoglycan biosynthesis.</text>
</comment>
<comment type="catalytic activity">
    <reaction evidence="10">
        <text>di-trans,octa-cis-undecaprenyl diphospho-N-acetyl-alpha-D-muramoyl-L-alanyl-D-glutamyl-meso-2,6-diaminopimeloyl-D-alanyl-D-alanine + UDP-N-acetyl-alpha-D-glucosamine = di-trans,octa-cis-undecaprenyl diphospho-[N-acetyl-alpha-D-glucosaminyl-(1-&gt;4)]-N-acetyl-alpha-D-muramoyl-L-alanyl-D-glutamyl-meso-2,6-diaminopimeloyl-D-alanyl-D-alanine + UDP + H(+)</text>
        <dbReference type="Rhea" id="RHEA:31227"/>
        <dbReference type="ChEBI" id="CHEBI:15378"/>
        <dbReference type="ChEBI" id="CHEBI:57705"/>
        <dbReference type="ChEBI" id="CHEBI:58223"/>
        <dbReference type="ChEBI" id="CHEBI:61387"/>
        <dbReference type="ChEBI" id="CHEBI:61388"/>
        <dbReference type="EC" id="2.4.1.227"/>
    </reaction>
</comment>
<dbReference type="AlphaFoldDB" id="A0A3S9XEU9"/>
<evidence type="ECO:0000256" key="8">
    <source>
        <dbReference type="ARBA" id="ARBA00023306"/>
    </source>
</evidence>
<comment type="function">
    <text evidence="10">Cell wall formation. Catalyzes the transfer of a GlcNAc subunit on undecaprenyl-pyrophosphoryl-MurNAc-pentapeptide (lipid intermediate I) to form undecaprenyl-pyrophosphoryl-MurNAc-(pentapeptide)GlcNAc (lipid intermediate II).</text>
</comment>
<keyword evidence="3 10" id="KW-0328">Glycosyltransferase</keyword>
<dbReference type="Gene3D" id="3.40.50.2000">
    <property type="entry name" value="Glycogen Phosphorylase B"/>
    <property type="match status" value="2"/>
</dbReference>
<name>A0A3S9XEU9_9GAMM</name>
<dbReference type="PANTHER" id="PTHR21015">
    <property type="entry name" value="UDP-N-ACETYLGLUCOSAMINE--N-ACETYLMURAMYL-(PENTAPEPTIDE) PYROPHOSPHORYL-UNDECAPRENOL N-ACETYLGLUCOSAMINE TRANSFERASE 1"/>
    <property type="match status" value="1"/>
</dbReference>
<dbReference type="KEGG" id="emo:DM558_09365"/>
<keyword evidence="6 10" id="KW-0573">Peptidoglycan synthesis</keyword>
<protein>
    <recommendedName>
        <fullName evidence="10">UDP-N-acetylglucosamine--N-acetylmuramyl-(pentapeptide) pyrophosphoryl-undecaprenol N-acetylglucosamine transferase</fullName>
        <ecNumber evidence="10">2.4.1.227</ecNumber>
    </recommendedName>
    <alternativeName>
        <fullName evidence="10">Undecaprenyl-PP-MurNAc-pentapeptide-UDPGlcNAc GlcNAc transferase</fullName>
    </alternativeName>
</protein>
<comment type="subcellular location">
    <subcellularLocation>
        <location evidence="10">Cell membrane</location>
        <topology evidence="10">Peripheral membrane protein</topology>
        <orientation evidence="10">Cytoplasmic side</orientation>
    </subcellularLocation>
</comment>
<dbReference type="CDD" id="cd03785">
    <property type="entry name" value="GT28_MurG"/>
    <property type="match status" value="1"/>
</dbReference>
<evidence type="ECO:0000256" key="5">
    <source>
        <dbReference type="ARBA" id="ARBA00022960"/>
    </source>
</evidence>
<keyword evidence="14" id="KW-1185">Reference proteome</keyword>
<dbReference type="InterPro" id="IPR006009">
    <property type="entry name" value="GlcNAc_MurG"/>
</dbReference>
<evidence type="ECO:0000256" key="9">
    <source>
        <dbReference type="ARBA" id="ARBA00023316"/>
    </source>
</evidence>
<keyword evidence="9 10" id="KW-0961">Cell wall biogenesis/degradation</keyword>
<keyword evidence="7 10" id="KW-0472">Membrane</keyword>
<evidence type="ECO:0000259" key="11">
    <source>
        <dbReference type="Pfam" id="PF03033"/>
    </source>
</evidence>
<evidence type="ECO:0000256" key="10">
    <source>
        <dbReference type="HAMAP-Rule" id="MF_00033"/>
    </source>
</evidence>
<feature type="binding site" evidence="10">
    <location>
        <position position="164"/>
    </location>
    <ligand>
        <name>UDP-N-acetyl-alpha-D-glucosamine</name>
        <dbReference type="ChEBI" id="CHEBI:57705"/>
    </ligand>
</feature>
<comment type="caution">
    <text evidence="10">Lacks conserved residue(s) required for the propagation of feature annotation.</text>
</comment>
<dbReference type="EMBL" id="CP029822">
    <property type="protein sequence ID" value="AZS50975.1"/>
    <property type="molecule type" value="Genomic_DNA"/>
</dbReference>
<dbReference type="InterPro" id="IPR007235">
    <property type="entry name" value="Glyco_trans_28_C"/>
</dbReference>
<evidence type="ECO:0000256" key="4">
    <source>
        <dbReference type="ARBA" id="ARBA00022679"/>
    </source>
</evidence>
<dbReference type="GO" id="GO:0005886">
    <property type="term" value="C:plasma membrane"/>
    <property type="evidence" value="ECO:0007669"/>
    <property type="project" value="UniProtKB-SubCell"/>
</dbReference>
<dbReference type="PANTHER" id="PTHR21015:SF22">
    <property type="entry name" value="GLYCOSYLTRANSFERASE"/>
    <property type="match status" value="1"/>
</dbReference>